<dbReference type="Proteomes" id="UP000001175">
    <property type="component" value="Chromosome"/>
</dbReference>
<comment type="subcellular location">
    <subcellularLocation>
        <location evidence="8">Cytoplasm</location>
    </subcellularLocation>
</comment>
<keyword evidence="8" id="KW-0698">rRNA processing</keyword>
<keyword evidence="8" id="KW-0699">rRNA-binding</keyword>
<keyword evidence="4 8" id="KW-0540">Nuclease</keyword>
<feature type="active site" evidence="8">
    <location>
        <position position="62"/>
    </location>
</feature>
<comment type="subunit">
    <text evidence="8">Homodimer.</text>
</comment>
<keyword evidence="3 8" id="KW-0507">mRNA processing</keyword>
<dbReference type="SUPFAM" id="SSF69065">
    <property type="entry name" value="RNase III domain-like"/>
    <property type="match status" value="1"/>
</dbReference>
<dbReference type="InterPro" id="IPR000999">
    <property type="entry name" value="RNase_III_dom"/>
</dbReference>
<name>A0A0H3K9I4_SYNP6</name>
<gene>
    <name evidence="8 11" type="primary">rnc</name>
    <name evidence="11" type="ordered locus">syc2441_c</name>
</gene>
<evidence type="ECO:0000256" key="1">
    <source>
        <dbReference type="ARBA" id="ARBA00000109"/>
    </source>
</evidence>
<evidence type="ECO:0000259" key="10">
    <source>
        <dbReference type="PROSITE" id="PS50142"/>
    </source>
</evidence>
<organism evidence="11 12">
    <name type="scientific">Synechococcus sp. (strain ATCC 27144 / PCC 6301 / SAUG 1402/1)</name>
    <name type="common">Anacystis nidulans</name>
    <dbReference type="NCBI Taxonomy" id="269084"/>
    <lineage>
        <taxon>Bacteria</taxon>
        <taxon>Bacillati</taxon>
        <taxon>Cyanobacteriota</taxon>
        <taxon>Cyanophyceae</taxon>
        <taxon>Synechococcales</taxon>
        <taxon>Synechococcaceae</taxon>
        <taxon>Synechococcus</taxon>
    </lineage>
</organism>
<dbReference type="GO" id="GO:0004525">
    <property type="term" value="F:ribonuclease III activity"/>
    <property type="evidence" value="ECO:0007669"/>
    <property type="project" value="UniProtKB-UniRule"/>
</dbReference>
<keyword evidence="8" id="KW-0479">Metal-binding</keyword>
<evidence type="ECO:0000259" key="9">
    <source>
        <dbReference type="PROSITE" id="PS50137"/>
    </source>
</evidence>
<comment type="function">
    <text evidence="8">Digests double-stranded RNA. Involved in the processing of primary rRNA transcript to yield the immediate precursors to the large and small rRNAs (23S and 16S). Processes some mRNAs, and tRNAs when they are encoded in the rRNA operon. Processes pre-crRNA and tracrRNA of type II CRISPR loci if present in the organism.</text>
</comment>
<protein>
    <recommendedName>
        <fullName evidence="8">Ribonuclease 3</fullName>
        <ecNumber evidence="8">3.1.26.3</ecNumber>
    </recommendedName>
    <alternativeName>
        <fullName evidence="8">Ribonuclease III</fullName>
        <shortName evidence="8">RNase III</shortName>
    </alternativeName>
</protein>
<dbReference type="GO" id="GO:0019843">
    <property type="term" value="F:rRNA binding"/>
    <property type="evidence" value="ECO:0007669"/>
    <property type="project" value="UniProtKB-KW"/>
</dbReference>
<evidence type="ECO:0000256" key="8">
    <source>
        <dbReference type="HAMAP-Rule" id="MF_00104"/>
    </source>
</evidence>
<dbReference type="Pfam" id="PF00035">
    <property type="entry name" value="dsrm"/>
    <property type="match status" value="1"/>
</dbReference>
<keyword evidence="6 8" id="KW-0378">Hydrolase</keyword>
<dbReference type="EMBL" id="AP008231">
    <property type="protein sequence ID" value="BAD80631.1"/>
    <property type="molecule type" value="Genomic_DNA"/>
</dbReference>
<keyword evidence="7 8" id="KW-0694">RNA-binding</keyword>
<evidence type="ECO:0000256" key="2">
    <source>
        <dbReference type="ARBA" id="ARBA00010183"/>
    </source>
</evidence>
<dbReference type="SMART" id="SM00535">
    <property type="entry name" value="RIBOc"/>
    <property type="match status" value="1"/>
</dbReference>
<dbReference type="GO" id="GO:0006397">
    <property type="term" value="P:mRNA processing"/>
    <property type="evidence" value="ECO:0007669"/>
    <property type="project" value="UniProtKB-UniRule"/>
</dbReference>
<dbReference type="GO" id="GO:0008033">
    <property type="term" value="P:tRNA processing"/>
    <property type="evidence" value="ECO:0007669"/>
    <property type="project" value="UniProtKB-KW"/>
</dbReference>
<comment type="similarity">
    <text evidence="2">Belongs to the ribonuclease III family.</text>
</comment>
<dbReference type="CDD" id="cd10845">
    <property type="entry name" value="DSRM_RNAse_III_family"/>
    <property type="match status" value="1"/>
</dbReference>
<dbReference type="KEGG" id="syc:syc2441_c"/>
<dbReference type="PROSITE" id="PS00517">
    <property type="entry name" value="RNASE_3_1"/>
    <property type="match status" value="1"/>
</dbReference>
<evidence type="ECO:0000256" key="5">
    <source>
        <dbReference type="ARBA" id="ARBA00022759"/>
    </source>
</evidence>
<dbReference type="SMART" id="SM00358">
    <property type="entry name" value="DSRM"/>
    <property type="match status" value="1"/>
</dbReference>
<keyword evidence="8" id="KW-0963">Cytoplasm</keyword>
<dbReference type="PROSITE" id="PS50142">
    <property type="entry name" value="RNASE_3_2"/>
    <property type="match status" value="1"/>
</dbReference>
<dbReference type="PANTHER" id="PTHR11207:SF0">
    <property type="entry name" value="RIBONUCLEASE 3"/>
    <property type="match status" value="1"/>
</dbReference>
<dbReference type="HAMAP" id="MF_00104">
    <property type="entry name" value="RNase_III"/>
    <property type="match status" value="1"/>
</dbReference>
<dbReference type="eggNOG" id="COG0571">
    <property type="taxonomic scope" value="Bacteria"/>
</dbReference>
<dbReference type="CDD" id="cd00593">
    <property type="entry name" value="RIBOc"/>
    <property type="match status" value="1"/>
</dbReference>
<keyword evidence="5 8" id="KW-0255">Endonuclease</keyword>
<dbReference type="Pfam" id="PF00636">
    <property type="entry name" value="Ribonuclease_3"/>
    <property type="match status" value="1"/>
</dbReference>
<feature type="domain" description="RNase III" evidence="10">
    <location>
        <begin position="20"/>
        <end position="144"/>
    </location>
</feature>
<dbReference type="GeneID" id="72430515"/>
<dbReference type="GO" id="GO:0046872">
    <property type="term" value="F:metal ion binding"/>
    <property type="evidence" value="ECO:0007669"/>
    <property type="project" value="UniProtKB-KW"/>
</dbReference>
<proteinExistence type="inferred from homology"/>
<sequence length="247" mass="27374">MTVSHSHSAIAVEPQRLKQLQRLLTKLPLTIAPELDWQQIDRALTHPSAAEDHYDRLEFLGDAVLRLAIADFLDRHYPDLSVGDCSALRSELGSDRTLAAIAASYNLERVLRVGKTAANDRAGQQSRLAEAFEALLGALYLSQRNLDPIRSWLDPHLQQRATAMLQDPTRGNYKAALQEWTLQRYQELPEYRTEQRSDACGDPAAFAAEVWFRGEKLGSGVGRSIKAAQQAAALVACTALELTHSDS</sequence>
<dbReference type="GO" id="GO:0003725">
    <property type="term" value="F:double-stranded RNA binding"/>
    <property type="evidence" value="ECO:0007669"/>
    <property type="project" value="TreeGrafter"/>
</dbReference>
<dbReference type="InterPro" id="IPR036389">
    <property type="entry name" value="RNase_III_sf"/>
</dbReference>
<evidence type="ECO:0000313" key="11">
    <source>
        <dbReference type="EMBL" id="BAD80631.1"/>
    </source>
</evidence>
<accession>A0A0H3K9I4</accession>
<feature type="binding site" evidence="8">
    <location>
        <position position="58"/>
    </location>
    <ligand>
        <name>Mg(2+)</name>
        <dbReference type="ChEBI" id="CHEBI:18420"/>
    </ligand>
</feature>
<dbReference type="InterPro" id="IPR014720">
    <property type="entry name" value="dsRBD_dom"/>
</dbReference>
<dbReference type="SUPFAM" id="SSF54768">
    <property type="entry name" value="dsRNA-binding domain-like"/>
    <property type="match status" value="1"/>
</dbReference>
<dbReference type="EC" id="3.1.26.3" evidence="8"/>
<comment type="cofactor">
    <cofactor evidence="8">
        <name>Mg(2+)</name>
        <dbReference type="ChEBI" id="CHEBI:18420"/>
    </cofactor>
</comment>
<keyword evidence="8" id="KW-0819">tRNA processing</keyword>
<dbReference type="InterPro" id="IPR011907">
    <property type="entry name" value="RNase_III"/>
</dbReference>
<evidence type="ECO:0000256" key="7">
    <source>
        <dbReference type="ARBA" id="ARBA00022884"/>
    </source>
</evidence>
<keyword evidence="8" id="KW-0460">Magnesium</keyword>
<dbReference type="PANTHER" id="PTHR11207">
    <property type="entry name" value="RIBONUCLEASE III"/>
    <property type="match status" value="1"/>
</dbReference>
<dbReference type="NCBIfam" id="TIGR02191">
    <property type="entry name" value="RNaseIII"/>
    <property type="match status" value="1"/>
</dbReference>
<evidence type="ECO:0000256" key="4">
    <source>
        <dbReference type="ARBA" id="ARBA00022722"/>
    </source>
</evidence>
<evidence type="ECO:0000313" key="12">
    <source>
        <dbReference type="Proteomes" id="UP000001175"/>
    </source>
</evidence>
<dbReference type="GO" id="GO:0005737">
    <property type="term" value="C:cytoplasm"/>
    <property type="evidence" value="ECO:0007669"/>
    <property type="project" value="UniProtKB-SubCell"/>
</dbReference>
<feature type="domain" description="DRBM" evidence="9">
    <location>
        <begin position="172"/>
        <end position="242"/>
    </location>
</feature>
<dbReference type="GO" id="GO:0006364">
    <property type="term" value="P:rRNA processing"/>
    <property type="evidence" value="ECO:0007669"/>
    <property type="project" value="UniProtKB-UniRule"/>
</dbReference>
<feature type="binding site" evidence="8">
    <location>
        <position position="130"/>
    </location>
    <ligand>
        <name>Mg(2+)</name>
        <dbReference type="ChEBI" id="CHEBI:18420"/>
    </ligand>
</feature>
<dbReference type="AlphaFoldDB" id="A0A0H3K9I4"/>
<dbReference type="GO" id="GO:0010468">
    <property type="term" value="P:regulation of gene expression"/>
    <property type="evidence" value="ECO:0007669"/>
    <property type="project" value="TreeGrafter"/>
</dbReference>
<feature type="active site" evidence="8">
    <location>
        <position position="133"/>
    </location>
</feature>
<feature type="binding site" evidence="8">
    <location>
        <position position="133"/>
    </location>
    <ligand>
        <name>Mg(2+)</name>
        <dbReference type="ChEBI" id="CHEBI:18420"/>
    </ligand>
</feature>
<dbReference type="PROSITE" id="PS50137">
    <property type="entry name" value="DS_RBD"/>
    <property type="match status" value="1"/>
</dbReference>
<dbReference type="Gene3D" id="1.10.1520.10">
    <property type="entry name" value="Ribonuclease III domain"/>
    <property type="match status" value="1"/>
</dbReference>
<evidence type="ECO:0000256" key="6">
    <source>
        <dbReference type="ARBA" id="ARBA00022801"/>
    </source>
</evidence>
<evidence type="ECO:0000256" key="3">
    <source>
        <dbReference type="ARBA" id="ARBA00022664"/>
    </source>
</evidence>
<dbReference type="Gene3D" id="3.30.160.20">
    <property type="match status" value="1"/>
</dbReference>
<comment type="catalytic activity">
    <reaction evidence="1 8">
        <text>Endonucleolytic cleavage to 5'-phosphomonoester.</text>
        <dbReference type="EC" id="3.1.26.3"/>
    </reaction>
</comment>
<dbReference type="RefSeq" id="WP_011244751.1">
    <property type="nucleotide sequence ID" value="NC_006576.1"/>
</dbReference>
<reference evidence="11 12" key="1">
    <citation type="journal article" date="2007" name="Photosyn. Res.">
        <title>Complete nucleotide sequence of the freshwater unicellular cyanobacterium Synechococcus elongatus PCC 6301 chromosome: gene content and organization.</title>
        <authorList>
            <person name="Sugita C."/>
            <person name="Ogata K."/>
            <person name="Shikata M."/>
            <person name="Jikuya H."/>
            <person name="Takano J."/>
            <person name="Furumichi M."/>
            <person name="Kanehisa M."/>
            <person name="Omata T."/>
            <person name="Sugiura M."/>
            <person name="Sugita M."/>
        </authorList>
    </citation>
    <scope>NUCLEOTIDE SEQUENCE [LARGE SCALE GENOMIC DNA]</scope>
    <source>
        <strain evidence="12">ATCC 27144 / PCC 6301 / SAUG 1402/1</strain>
    </source>
</reference>